<dbReference type="PROSITE" id="PS50016">
    <property type="entry name" value="ZF_PHD_2"/>
    <property type="match status" value="1"/>
</dbReference>
<feature type="compositionally biased region" description="Basic and acidic residues" evidence="5">
    <location>
        <begin position="1309"/>
        <end position="1321"/>
    </location>
</feature>
<evidence type="ECO:0000313" key="8">
    <source>
        <dbReference type="Proteomes" id="UP001438707"/>
    </source>
</evidence>
<keyword evidence="3" id="KW-0862">Zinc</keyword>
<dbReference type="Gene3D" id="3.30.40.10">
    <property type="entry name" value="Zinc/RING finger domain, C3HC4 (zinc finger)"/>
    <property type="match status" value="1"/>
</dbReference>
<keyword evidence="2 4" id="KW-0863">Zinc-finger</keyword>
<dbReference type="InterPro" id="IPR056511">
    <property type="entry name" value="IDM1_C"/>
</dbReference>
<feature type="compositionally biased region" description="Polar residues" evidence="5">
    <location>
        <begin position="1223"/>
        <end position="1248"/>
    </location>
</feature>
<accession>A0AAW1R0V4</accession>
<dbReference type="Proteomes" id="UP001438707">
    <property type="component" value="Unassembled WGS sequence"/>
</dbReference>
<gene>
    <name evidence="7" type="ORF">WJX74_003733</name>
</gene>
<dbReference type="SUPFAM" id="SSF55729">
    <property type="entry name" value="Acyl-CoA N-acyltransferases (Nat)"/>
    <property type="match status" value="1"/>
</dbReference>
<feature type="compositionally biased region" description="Low complexity" evidence="5">
    <location>
        <begin position="1360"/>
        <end position="1371"/>
    </location>
</feature>
<evidence type="ECO:0000256" key="4">
    <source>
        <dbReference type="PROSITE-ProRule" id="PRU00146"/>
    </source>
</evidence>
<dbReference type="SMART" id="SM00249">
    <property type="entry name" value="PHD"/>
    <property type="match status" value="1"/>
</dbReference>
<keyword evidence="1" id="KW-0479">Metal-binding</keyword>
<dbReference type="InterPro" id="IPR001965">
    <property type="entry name" value="Znf_PHD"/>
</dbReference>
<comment type="caution">
    <text evidence="7">The sequence shown here is derived from an EMBL/GenBank/DDBJ whole genome shotgun (WGS) entry which is preliminary data.</text>
</comment>
<dbReference type="Gene3D" id="3.40.630.30">
    <property type="match status" value="1"/>
</dbReference>
<dbReference type="Pfam" id="PF23209">
    <property type="entry name" value="IDM1_C"/>
    <property type="match status" value="1"/>
</dbReference>
<feature type="compositionally biased region" description="Low complexity" evidence="5">
    <location>
        <begin position="1737"/>
        <end position="1750"/>
    </location>
</feature>
<dbReference type="PANTHER" id="PTHR46309:SF1">
    <property type="entry name" value="PHD FINGER PROTEIN 12"/>
    <property type="match status" value="1"/>
</dbReference>
<feature type="compositionally biased region" description="Low complexity" evidence="5">
    <location>
        <begin position="1512"/>
        <end position="1524"/>
    </location>
</feature>
<dbReference type="GO" id="GO:0005634">
    <property type="term" value="C:nucleus"/>
    <property type="evidence" value="ECO:0007669"/>
    <property type="project" value="TreeGrafter"/>
</dbReference>
<feature type="region of interest" description="Disordered" evidence="5">
    <location>
        <begin position="713"/>
        <end position="733"/>
    </location>
</feature>
<dbReference type="InterPro" id="IPR019787">
    <property type="entry name" value="Znf_PHD-finger"/>
</dbReference>
<sequence>MQAGGEAAGPRQKKKAMPLLEMLRKGLLQDGEVLRYKRHGKVHAVATVDVAQLCLRLPNGELIKGFSRFEDYAGSQAHRPCEFSLTLSGQKVQDIIQDFQQQTNPLPDLHQPLEASAWQERHCPTFQPPELPTDINDDCCHICGLQGDLFCCEGCPAVAHAVCLGLPMPPQGDWYCPLCTCSVCGSSSFGPFFEPPCQVAWMSVCTSWSTDAADKAKPEHVGEPPGMIDPAAEAAPAEAEGITTGTKLACADEPPETPLDTSAAASTGAQHFIRTSEDAEIPTGTLLSAAALSNNIPNAVLAVTTDSIRAEAVHPAAQITSCVADQYVSNEVSCQRSTPKPEGSMPVNHRTSSGLTDPDAPVSGIEAASSAADASADQQAAAQQSALPFDIPGLGSKISASVPPHTAADGTAAIAAAAVEGTGVHEGKTKFPSSASRVVPIERAVLAHENSASHLPAKSIARDQSAAVAAVNDPASGPRSSIINLSNITPAAELQASALQVQTPAEEPPALAAGVNSLTEANVIGPSSPLEQAQHRQIISTNGGVASKQQLAACKAEIHGQQDVSPAADTPGCLSTVAGSFKPVDPATVHADQRILCPVSGRSHHVGCLTPDAQAHLCGWASHNPQSFPDEPSHLLSLGATASQGGIKADGDISRGNGVVTVRPAGITQAYSQLPSKVAVAQDGCDDMQLQAQQEGPSGIGQLGSEPCMAFKHASSGSQQMGPPQEYGEAAGAGLATEPWAESAAAVRVGRDVAAIAARGLQPCSGPECKATSGLLRWQLICGAAVADPEACHGWAPKYSELERSQLRDLLWAVRQVLTESFSGGLPDVRVGGDLLPLLLQGWRAPPHSPADPAGAGRCNFSGFHTAVLLSGSSLVSVALVRALGEDAAEIPVVATRPQLRNRGLARRLLAALEEALKSAGVARIAMPAIRASGKQGGNSASESAGLGWGGRVGYGLLFMPESQALCSLPLLRFPGKPLLCKRLTASTMPQALADPQPNAPQPRAPVPDVQQAGGLVSDAPATATAPADKMLPFPRDPQPSSPRSPKSKSRTRVKPAKSIQEAASFDKPPAQDGPLSGRQQGSKKRKVKGNAGGKDKGHQVEGRAPPPDQSSIHVKDPAQPASGKLPQAAEPPKSEFAQKRKASAVGVSKQLRSADQPGSEGQSPPDGSESVPQAARPVGDAHVSQTRRVQLPGPNLTASRLLQMEKVGGQDPDDSLPLLQLANAQPTSLNTLARRPSANQNSPSGSAVLQVVPLSSPAILPASSPRRQGSASRLPRAASPPSRRLKLRRPGPSEADEKQPQMPSSPAEHLRAGSKRKAEALADGPAKNAHTAVKNKLLELAPGVMTVSPKQGPGRPKQVASSAHLSAAVSPRATGVIPDQQGFRARQQRSQGDQPAPTLARRSRTAPNLNTGDVPASPRKQSLRSCSTAGAANESSAPEMDQSPSLQQADTTSKAAVSWLSNRKSGAARGTRHGATPPSSPPAGVAPQADPRARQRGRTRVQEAERVSGRAAAALSDQQAASPPSSPSKGTHHSAAANARWERYRLARRQAGLPVSPTRLRKRPASAASPQNKADPDSAHSPADKRAHIRTDADMLKLEAHDVPKEGLLPEHHGNLPNSMRAEEAGGSLSSGPEDGEILSEAGADLPPPKLPLKGLLKVHASNTGWSHIDGDDEELQKGFYHRSRKDVKSQTTAEAAGGLVAQYDQPRKLTEQQAPWQGGMQQGAEIAEVATSALPRGAAPAAATAAGSKGLQGKKRSRELAQLLEPDARVTGAPAMVQQDGQDTSGMKPRRGLRGTRSGQ</sequence>
<dbReference type="PANTHER" id="PTHR46309">
    <property type="entry name" value="PHD FINGER PROTEIN 12"/>
    <property type="match status" value="1"/>
</dbReference>
<feature type="compositionally biased region" description="Low complexity" evidence="5">
    <location>
        <begin position="367"/>
        <end position="381"/>
    </location>
</feature>
<feature type="region of interest" description="Disordered" evidence="5">
    <location>
        <begin position="334"/>
        <end position="381"/>
    </location>
</feature>
<name>A0AAW1R0V4_9CHLO</name>
<proteinExistence type="predicted"/>
<dbReference type="GO" id="GO:0006357">
    <property type="term" value="P:regulation of transcription by RNA polymerase II"/>
    <property type="evidence" value="ECO:0007669"/>
    <property type="project" value="TreeGrafter"/>
</dbReference>
<feature type="region of interest" description="Disordered" evidence="5">
    <location>
        <begin position="1606"/>
        <end position="1648"/>
    </location>
</feature>
<keyword evidence="8" id="KW-1185">Reference proteome</keyword>
<feature type="region of interest" description="Disordered" evidence="5">
    <location>
        <begin position="1026"/>
        <end position="1594"/>
    </location>
</feature>
<feature type="region of interest" description="Disordered" evidence="5">
    <location>
        <begin position="992"/>
        <end position="1014"/>
    </location>
</feature>
<feature type="domain" description="PHD-type" evidence="6">
    <location>
        <begin position="137"/>
        <end position="182"/>
    </location>
</feature>
<dbReference type="GO" id="GO:0008270">
    <property type="term" value="F:zinc ion binding"/>
    <property type="evidence" value="ECO:0007669"/>
    <property type="project" value="UniProtKB-KW"/>
</dbReference>
<feature type="compositionally biased region" description="Basic and acidic residues" evidence="5">
    <location>
        <begin position="1575"/>
        <end position="1594"/>
    </location>
</feature>
<feature type="compositionally biased region" description="Basic residues" evidence="5">
    <location>
        <begin position="1046"/>
        <end position="1056"/>
    </location>
</feature>
<dbReference type="SUPFAM" id="SSF57903">
    <property type="entry name" value="FYVE/PHD zinc finger"/>
    <property type="match status" value="1"/>
</dbReference>
<dbReference type="InterPro" id="IPR011011">
    <property type="entry name" value="Znf_FYVE_PHD"/>
</dbReference>
<dbReference type="EMBL" id="JALJOS010000018">
    <property type="protein sequence ID" value="KAK9827463.1"/>
    <property type="molecule type" value="Genomic_DNA"/>
</dbReference>
<feature type="region of interest" description="Disordered" evidence="5">
    <location>
        <begin position="1737"/>
        <end position="1802"/>
    </location>
</feature>
<feature type="compositionally biased region" description="Low complexity" evidence="5">
    <location>
        <begin position="1254"/>
        <end position="1283"/>
    </location>
</feature>
<dbReference type="InterPro" id="IPR042163">
    <property type="entry name" value="PHF12"/>
</dbReference>
<feature type="compositionally biased region" description="Polar residues" evidence="5">
    <location>
        <begin position="1420"/>
        <end position="1465"/>
    </location>
</feature>
<evidence type="ECO:0000256" key="5">
    <source>
        <dbReference type="SAM" id="MobiDB-lite"/>
    </source>
</evidence>
<evidence type="ECO:0000256" key="2">
    <source>
        <dbReference type="ARBA" id="ARBA00022771"/>
    </source>
</evidence>
<reference evidence="7 8" key="1">
    <citation type="journal article" date="2024" name="Nat. Commun.">
        <title>Phylogenomics reveals the evolutionary origins of lichenization in chlorophyte algae.</title>
        <authorList>
            <person name="Puginier C."/>
            <person name="Libourel C."/>
            <person name="Otte J."/>
            <person name="Skaloud P."/>
            <person name="Haon M."/>
            <person name="Grisel S."/>
            <person name="Petersen M."/>
            <person name="Berrin J.G."/>
            <person name="Delaux P.M."/>
            <person name="Dal Grande F."/>
            <person name="Keller J."/>
        </authorList>
    </citation>
    <scope>NUCLEOTIDE SEQUENCE [LARGE SCALE GENOMIC DNA]</scope>
    <source>
        <strain evidence="7 8">SAG 2145</strain>
    </source>
</reference>
<evidence type="ECO:0000256" key="1">
    <source>
        <dbReference type="ARBA" id="ARBA00022723"/>
    </source>
</evidence>
<evidence type="ECO:0000259" key="6">
    <source>
        <dbReference type="PROSITE" id="PS50016"/>
    </source>
</evidence>
<evidence type="ECO:0000256" key="3">
    <source>
        <dbReference type="ARBA" id="ARBA00022833"/>
    </source>
</evidence>
<protein>
    <recommendedName>
        <fullName evidence="6">PHD-type domain-containing protein</fullName>
    </recommendedName>
</protein>
<organism evidence="7 8">
    <name type="scientific">Apatococcus lobatus</name>
    <dbReference type="NCBI Taxonomy" id="904363"/>
    <lineage>
        <taxon>Eukaryota</taxon>
        <taxon>Viridiplantae</taxon>
        <taxon>Chlorophyta</taxon>
        <taxon>core chlorophytes</taxon>
        <taxon>Trebouxiophyceae</taxon>
        <taxon>Chlorellales</taxon>
        <taxon>Chlorellaceae</taxon>
        <taxon>Apatococcus</taxon>
    </lineage>
</organism>
<dbReference type="CDD" id="cd04301">
    <property type="entry name" value="NAT_SF"/>
    <property type="match status" value="1"/>
</dbReference>
<dbReference type="InterPro" id="IPR013083">
    <property type="entry name" value="Znf_RING/FYVE/PHD"/>
</dbReference>
<dbReference type="InterPro" id="IPR016181">
    <property type="entry name" value="Acyl_CoA_acyltransferase"/>
</dbReference>
<dbReference type="CDD" id="cd15532">
    <property type="entry name" value="PHD2_CHD_II"/>
    <property type="match status" value="1"/>
</dbReference>
<evidence type="ECO:0000313" key="7">
    <source>
        <dbReference type="EMBL" id="KAK9827463.1"/>
    </source>
</evidence>
<feature type="compositionally biased region" description="Basic and acidic residues" evidence="5">
    <location>
        <begin position="1606"/>
        <end position="1615"/>
    </location>
</feature>
<dbReference type="GO" id="GO:0003714">
    <property type="term" value="F:transcription corepressor activity"/>
    <property type="evidence" value="ECO:0007669"/>
    <property type="project" value="InterPro"/>
</dbReference>